<protein>
    <submittedName>
        <fullName evidence="1">Uncharacterized protein</fullName>
    </submittedName>
</protein>
<evidence type="ECO:0000313" key="1">
    <source>
        <dbReference type="EMBL" id="MBP2369910.1"/>
    </source>
</evidence>
<comment type="caution">
    <text evidence="1">The sequence shown here is derived from an EMBL/GenBank/DDBJ whole genome shotgun (WGS) entry which is preliminary data.</text>
</comment>
<keyword evidence="2" id="KW-1185">Reference proteome</keyword>
<dbReference type="Proteomes" id="UP001519295">
    <property type="component" value="Unassembled WGS sequence"/>
</dbReference>
<proteinExistence type="predicted"/>
<sequence length="160" mass="17209">MDMELWIPVAGVVLEELGDDELVGVDPSPTATPVVTSAGIARGVLEVVETCPCTCQNRVLDRLVVGRPSRCRPVVSCGAGVVGCPLEGDAQHRDALRRRECRVDEGDGLPRRCLRLGLQLRAPLRPGVRLGSDQTGVDLVARAVLAMWGGERRRLAPTRP</sequence>
<name>A0ABS4W170_9PSEU</name>
<evidence type="ECO:0000313" key="2">
    <source>
        <dbReference type="Proteomes" id="UP001519295"/>
    </source>
</evidence>
<dbReference type="EMBL" id="JAGINU010000001">
    <property type="protein sequence ID" value="MBP2369910.1"/>
    <property type="molecule type" value="Genomic_DNA"/>
</dbReference>
<accession>A0ABS4W170</accession>
<gene>
    <name evidence="1" type="ORF">JOF36_005606</name>
</gene>
<reference evidence="1 2" key="1">
    <citation type="submission" date="2021-03" db="EMBL/GenBank/DDBJ databases">
        <title>Sequencing the genomes of 1000 actinobacteria strains.</title>
        <authorList>
            <person name="Klenk H.-P."/>
        </authorList>
    </citation>
    <scope>NUCLEOTIDE SEQUENCE [LARGE SCALE GENOMIC DNA]</scope>
    <source>
        <strain evidence="1 2">DSM 45256</strain>
    </source>
</reference>
<organism evidence="1 2">
    <name type="scientific">Pseudonocardia parietis</name>
    <dbReference type="NCBI Taxonomy" id="570936"/>
    <lineage>
        <taxon>Bacteria</taxon>
        <taxon>Bacillati</taxon>
        <taxon>Actinomycetota</taxon>
        <taxon>Actinomycetes</taxon>
        <taxon>Pseudonocardiales</taxon>
        <taxon>Pseudonocardiaceae</taxon>
        <taxon>Pseudonocardia</taxon>
    </lineage>
</organism>